<dbReference type="KEGG" id="lpd:AYR62_02085"/>
<evidence type="ECO:0000313" key="2">
    <source>
        <dbReference type="EMBL" id="ANZ65827.1"/>
    </source>
</evidence>
<protein>
    <submittedName>
        <fullName evidence="2">Uncharacterized protein</fullName>
    </submittedName>
</protein>
<evidence type="ECO:0000256" key="1">
    <source>
        <dbReference type="SAM" id="MobiDB-lite"/>
    </source>
</evidence>
<dbReference type="STRING" id="240427.AYR62_02085"/>
<accession>A0A1B2IUV2</accession>
<dbReference type="Proteomes" id="UP000093267">
    <property type="component" value="Chromosome"/>
</dbReference>
<gene>
    <name evidence="2" type="ORF">AYR63_00855</name>
</gene>
<feature type="region of interest" description="Disordered" evidence="1">
    <location>
        <begin position="18"/>
        <end position="37"/>
    </location>
</feature>
<evidence type="ECO:0000313" key="3">
    <source>
        <dbReference type="Proteomes" id="UP000093267"/>
    </source>
</evidence>
<name>A0A1B2IUV2_9LACO</name>
<reference evidence="2 3" key="1">
    <citation type="submission" date="2016-03" db="EMBL/GenBank/DDBJ databases">
        <title>Pediococcus and Lactobacillus from brewery environment - whole genome sequencing and assembly.</title>
        <authorList>
            <person name="Behr J."/>
            <person name="Geissler A.J."/>
            <person name="Vogel R.F."/>
        </authorList>
    </citation>
    <scope>NUCLEOTIDE SEQUENCE [LARGE SCALE GENOMIC DNA]</scope>
    <source>
        <strain evidence="2 3">TMW 1.1995</strain>
    </source>
</reference>
<organism evidence="2 3">
    <name type="scientific">Secundilactobacillus paracollinoides</name>
    <dbReference type="NCBI Taxonomy" id="240427"/>
    <lineage>
        <taxon>Bacteria</taxon>
        <taxon>Bacillati</taxon>
        <taxon>Bacillota</taxon>
        <taxon>Bacilli</taxon>
        <taxon>Lactobacillales</taxon>
        <taxon>Lactobacillaceae</taxon>
        <taxon>Secundilactobacillus</taxon>
    </lineage>
</organism>
<keyword evidence="3" id="KW-1185">Reference proteome</keyword>
<dbReference type="AlphaFoldDB" id="A0A1B2IUV2"/>
<proteinExistence type="predicted"/>
<sequence length="66" mass="7211">MAAPCLAEHVTLRGQDPRRISLNENDPGTIVKHQKKGTATKGGAFLDKKISNSTTKNVRINHFLAN</sequence>
<dbReference type="EMBL" id="CP014924">
    <property type="protein sequence ID" value="ANZ65827.1"/>
    <property type="molecule type" value="Genomic_DNA"/>
</dbReference>